<dbReference type="AlphaFoldDB" id="A0A364XZI3"/>
<dbReference type="PANTHER" id="PTHR37841:SF1">
    <property type="entry name" value="DUF3298 DOMAIN-CONTAINING PROTEIN"/>
    <property type="match status" value="1"/>
</dbReference>
<comment type="caution">
    <text evidence="2">The sequence shown here is derived from an EMBL/GenBank/DDBJ whole genome shotgun (WGS) entry which is preliminary data.</text>
</comment>
<dbReference type="SUPFAM" id="SSF69360">
    <property type="entry name" value="Cell wall binding repeat"/>
    <property type="match status" value="1"/>
</dbReference>
<dbReference type="OrthoDB" id="2485468at2"/>
<evidence type="ECO:0000256" key="1">
    <source>
        <dbReference type="SAM" id="SignalP"/>
    </source>
</evidence>
<evidence type="ECO:0000313" key="2">
    <source>
        <dbReference type="EMBL" id="RAV99788.1"/>
    </source>
</evidence>
<organism evidence="2 3">
    <name type="scientific">Pseudochryseolinea flava</name>
    <dbReference type="NCBI Taxonomy" id="2059302"/>
    <lineage>
        <taxon>Bacteria</taxon>
        <taxon>Pseudomonadati</taxon>
        <taxon>Bacteroidota</taxon>
        <taxon>Cytophagia</taxon>
        <taxon>Cytophagales</taxon>
        <taxon>Fulvivirgaceae</taxon>
        <taxon>Pseudochryseolinea</taxon>
    </lineage>
</organism>
<feature type="signal peptide" evidence="1">
    <location>
        <begin position="1"/>
        <end position="18"/>
    </location>
</feature>
<dbReference type="Pfam" id="PF14903">
    <property type="entry name" value="WG_beta_rep"/>
    <property type="match status" value="7"/>
</dbReference>
<feature type="chain" id="PRO_5017026181" description="WG repeat-containing protein" evidence="1">
    <location>
        <begin position="19"/>
        <end position="709"/>
    </location>
</feature>
<gene>
    <name evidence="2" type="ORF">DQQ10_17240</name>
</gene>
<dbReference type="RefSeq" id="WP_112748134.1">
    <property type="nucleotide sequence ID" value="NZ_QMFY01000009.1"/>
</dbReference>
<keyword evidence="1" id="KW-0732">Signal</keyword>
<dbReference type="Proteomes" id="UP000251889">
    <property type="component" value="Unassembled WGS sequence"/>
</dbReference>
<evidence type="ECO:0000313" key="3">
    <source>
        <dbReference type="Proteomes" id="UP000251889"/>
    </source>
</evidence>
<evidence type="ECO:0008006" key="4">
    <source>
        <dbReference type="Google" id="ProtNLM"/>
    </source>
</evidence>
<accession>A0A364XZI3</accession>
<dbReference type="PANTHER" id="PTHR37841">
    <property type="entry name" value="GLR2918 PROTEIN"/>
    <property type="match status" value="1"/>
</dbReference>
<protein>
    <recommendedName>
        <fullName evidence="4">WG repeat-containing protein</fullName>
    </recommendedName>
</protein>
<reference evidence="2 3" key="1">
    <citation type="submission" date="2018-06" db="EMBL/GenBank/DDBJ databases">
        <title>Chryseolinea flavus sp. nov., a member of the phylum Bacteroidetes isolated from soil.</title>
        <authorList>
            <person name="Li Y."/>
            <person name="Wang J."/>
        </authorList>
    </citation>
    <scope>NUCLEOTIDE SEQUENCE [LARGE SCALE GENOMIC DNA]</scope>
    <source>
        <strain evidence="2 3">SDU1-6</strain>
    </source>
</reference>
<name>A0A364XZI3_9BACT</name>
<dbReference type="EMBL" id="QMFY01000009">
    <property type="protein sequence ID" value="RAV99788.1"/>
    <property type="molecule type" value="Genomic_DNA"/>
</dbReference>
<dbReference type="InterPro" id="IPR032774">
    <property type="entry name" value="WG_beta_rep"/>
</dbReference>
<sequence>MKALSCFFFFLLISFFSAATSAQYEIFQENGKVGLKDTDGQIVIPAQYQSIGWSDGKMSVINNITGYKQNELWGLISIKNHRLTQPTYSELVPAEGNMLLARKKSTLSLRNVQGCITVDGKEVIPFQYDGIKISSLRAIVYTKIDNQYRYGLIDLSNKTIISQQYKDIRSIGSLRYAVENFDRKTALFADNGKQITSFSIDSISVFKKNFAIIYQGNLQGLIDREGQIKIEPTYREIQVTNEGTVNARAADEWIVLDGKNQLIRKTFADMIEPTGKDQLRILQSGKVTLADVQFNTTSKTTMNALGGFYRDRAVFTYDGKQGLIDRRGNTIIEPLFDKLVQDRQFLLANVRQMGADRWSLLDSLGKKISTKSYDFITPFNGEYFAVKQRGHWGAISFAGKEVLNCTYDSLLQAKGQFIVVKFRGQYGIMNLNDEWIVTPRSNMLRLVSETRYVEFSPKTIFLKSMDNQVIYFTDNQVVWKEDHLLETLPSGTVWKIDMDGRITDRKVHPDEPIEKIFEESEGLRGIQKNGKFGFIDSRGRLRIANRYENIKPFSEELAPIMIRGKWGYINHYDNIAIQPIYEDVANFKDGYAQVKQKGLYGLINKQGVQVLPVRYESISVTPHKNLLIKQDKSFGLADAKGKTLIHPRYHYLEDAGNGFAVAMRDGKYGVVTYQSISTIPMLYDLIIFDPYNNVFLAMKKSSWVEVFKP</sequence>
<proteinExistence type="predicted"/>
<keyword evidence="3" id="KW-1185">Reference proteome</keyword>